<feature type="domain" description="Fe/B12 periplasmic-binding" evidence="2">
    <location>
        <begin position="21"/>
        <end position="270"/>
    </location>
</feature>
<keyword evidence="1" id="KW-0732">Signal</keyword>
<dbReference type="PANTHER" id="PTHR30535:SF34">
    <property type="entry name" value="MOLYBDATE-BINDING PROTEIN MOLA"/>
    <property type="match status" value="1"/>
</dbReference>
<dbReference type="SUPFAM" id="SSF53807">
    <property type="entry name" value="Helical backbone' metal receptor"/>
    <property type="match status" value="1"/>
</dbReference>
<name>A0A1H2EIJ9_9GAMM</name>
<dbReference type="InterPro" id="IPR054828">
    <property type="entry name" value="Vit_B12_bind_prot"/>
</dbReference>
<dbReference type="InterPro" id="IPR002491">
    <property type="entry name" value="ABC_transptr_periplasmic_BD"/>
</dbReference>
<dbReference type="RefSeq" id="WP_092384249.1">
    <property type="nucleotide sequence ID" value="NZ_LT629787.1"/>
</dbReference>
<dbReference type="PROSITE" id="PS50983">
    <property type="entry name" value="FE_B12_PBP"/>
    <property type="match status" value="1"/>
</dbReference>
<keyword evidence="4" id="KW-1185">Reference proteome</keyword>
<dbReference type="NCBIfam" id="NF038402">
    <property type="entry name" value="TroA_like"/>
    <property type="match status" value="1"/>
</dbReference>
<organism evidence="3 4">
    <name type="scientific">Halopseudomonas salegens</name>
    <dbReference type="NCBI Taxonomy" id="1434072"/>
    <lineage>
        <taxon>Bacteria</taxon>
        <taxon>Pseudomonadati</taxon>
        <taxon>Pseudomonadota</taxon>
        <taxon>Gammaproteobacteria</taxon>
        <taxon>Pseudomonadales</taxon>
        <taxon>Pseudomonadaceae</taxon>
        <taxon>Halopseudomonas</taxon>
    </lineage>
</organism>
<dbReference type="Proteomes" id="UP000243924">
    <property type="component" value="Chromosome I"/>
</dbReference>
<dbReference type="GO" id="GO:0071281">
    <property type="term" value="P:cellular response to iron ion"/>
    <property type="evidence" value="ECO:0007669"/>
    <property type="project" value="TreeGrafter"/>
</dbReference>
<accession>A0A1H2EIJ9</accession>
<dbReference type="Pfam" id="PF01497">
    <property type="entry name" value="Peripla_BP_2"/>
    <property type="match status" value="1"/>
</dbReference>
<dbReference type="CDD" id="cd01144">
    <property type="entry name" value="BtuF"/>
    <property type="match status" value="1"/>
</dbReference>
<sequence>MRGWLFAGLLLLTQSGLASERVVSLAPFLTDLMLQLEAGERLVGVMDDDQRAPELPEVPRVGGYQTLSAERIIAQRPDLILAWPSGNPSILLDQLESWGMRVERFEPQRLADIEPMVRELGELLDLTASAEQLIADYKRDLARLERPLMEDSPKVFIQLWDDPIYTISDQQLLGDALRHCGARNVFADLRILAPQIGRESVIAADPDIILLFSGEPENDHPWHQRWRQFPQMSAVRNQRLHALDGDALVRPTPRIAEGLADLCAVIWQQKDSAIKPSDR</sequence>
<dbReference type="PANTHER" id="PTHR30535">
    <property type="entry name" value="VITAMIN B12-BINDING PROTEIN"/>
    <property type="match status" value="1"/>
</dbReference>
<evidence type="ECO:0000259" key="2">
    <source>
        <dbReference type="PROSITE" id="PS50983"/>
    </source>
</evidence>
<evidence type="ECO:0000256" key="1">
    <source>
        <dbReference type="ARBA" id="ARBA00022729"/>
    </source>
</evidence>
<dbReference type="OrthoDB" id="6495095at2"/>
<proteinExistence type="predicted"/>
<dbReference type="STRING" id="1434072.SAMN05216210_0733"/>
<dbReference type="Gene3D" id="3.40.50.1980">
    <property type="entry name" value="Nitrogenase molybdenum iron protein domain"/>
    <property type="match status" value="2"/>
</dbReference>
<evidence type="ECO:0000313" key="3">
    <source>
        <dbReference type="EMBL" id="SDT94588.1"/>
    </source>
</evidence>
<gene>
    <name evidence="3" type="ORF">SAMN05216210_0733</name>
</gene>
<dbReference type="InterPro" id="IPR050902">
    <property type="entry name" value="ABC_Transporter_SBP"/>
</dbReference>
<evidence type="ECO:0000313" key="4">
    <source>
        <dbReference type="Proteomes" id="UP000243924"/>
    </source>
</evidence>
<dbReference type="EMBL" id="LT629787">
    <property type="protein sequence ID" value="SDT94588.1"/>
    <property type="molecule type" value="Genomic_DNA"/>
</dbReference>
<dbReference type="AlphaFoldDB" id="A0A1H2EIJ9"/>
<protein>
    <submittedName>
        <fullName evidence="3">Iron complex transport system substrate-binding protein/vitamin B12 transport system substrate-binding protein</fullName>
    </submittedName>
</protein>
<reference evidence="4" key="1">
    <citation type="submission" date="2016-10" db="EMBL/GenBank/DDBJ databases">
        <authorList>
            <person name="Varghese N."/>
            <person name="Submissions S."/>
        </authorList>
    </citation>
    <scope>NUCLEOTIDE SEQUENCE [LARGE SCALE GENOMIC DNA]</scope>
    <source>
        <strain evidence="4">CECT 8338</strain>
    </source>
</reference>